<organism evidence="1 2">
    <name type="scientific">Fusarium equiseti</name>
    <name type="common">Fusarium scirpi</name>
    <dbReference type="NCBI Taxonomy" id="61235"/>
    <lineage>
        <taxon>Eukaryota</taxon>
        <taxon>Fungi</taxon>
        <taxon>Dikarya</taxon>
        <taxon>Ascomycota</taxon>
        <taxon>Pezizomycotina</taxon>
        <taxon>Sordariomycetes</taxon>
        <taxon>Hypocreomycetidae</taxon>
        <taxon>Hypocreales</taxon>
        <taxon>Nectriaceae</taxon>
        <taxon>Fusarium</taxon>
        <taxon>Fusarium incarnatum-equiseti species complex</taxon>
    </lineage>
</organism>
<accession>A0A8J2NDK6</accession>
<gene>
    <name evidence="1" type="ORF">FEQUK3_LOCUS964</name>
</gene>
<evidence type="ECO:0000313" key="2">
    <source>
        <dbReference type="Proteomes" id="UP000693738"/>
    </source>
</evidence>
<dbReference type="AlphaFoldDB" id="A0A8J2NDK6"/>
<dbReference type="Proteomes" id="UP000693738">
    <property type="component" value="Unassembled WGS sequence"/>
</dbReference>
<comment type="caution">
    <text evidence="1">The sequence shown here is derived from an EMBL/GenBank/DDBJ whole genome shotgun (WGS) entry which is preliminary data.</text>
</comment>
<dbReference type="EMBL" id="CAJSTJ010000044">
    <property type="protein sequence ID" value="CAG7555234.1"/>
    <property type="molecule type" value="Genomic_DNA"/>
</dbReference>
<name>A0A8J2NDK6_FUSEQ</name>
<protein>
    <submittedName>
        <fullName evidence="1">Uncharacterized protein</fullName>
    </submittedName>
</protein>
<proteinExistence type="predicted"/>
<evidence type="ECO:0000313" key="1">
    <source>
        <dbReference type="EMBL" id="CAG7555234.1"/>
    </source>
</evidence>
<reference evidence="1" key="1">
    <citation type="submission" date="2021-05" db="EMBL/GenBank/DDBJ databases">
        <authorList>
            <person name="Khan N."/>
        </authorList>
    </citation>
    <scope>NUCLEOTIDE SEQUENCE</scope>
</reference>
<sequence>MSVMTISSKADLQKLIGNYPVVIVAGWDTAVTTSEASEKEIERLAQREGYNHDKGVFAKFILEGFNDLVHYLETASDIIIVTTFNTEITIQGMFDYYLKYYKLIIVHIWKQDSETLSLVFEHLAKTRTHDEDEVVFAKIFLIRCQNWDNSIISTLYRISWRFTIGNSFLGWQNQSSPCCGRLDNGADLKTA</sequence>